<dbReference type="InterPro" id="IPR027417">
    <property type="entry name" value="P-loop_NTPase"/>
</dbReference>
<dbReference type="Gene3D" id="3.40.50.300">
    <property type="entry name" value="P-loop containing nucleotide triphosphate hydrolases"/>
    <property type="match status" value="1"/>
</dbReference>
<proteinExistence type="predicted"/>
<dbReference type="RefSeq" id="WP_311619016.1">
    <property type="nucleotide sequence ID" value="NZ_JAVREV010000010.1"/>
</dbReference>
<dbReference type="PANTHER" id="PTHR47691:SF3">
    <property type="entry name" value="HTH-TYPE TRANSCRIPTIONAL REGULATOR RV0890C-RELATED"/>
    <property type="match status" value="1"/>
</dbReference>
<dbReference type="PANTHER" id="PTHR47691">
    <property type="entry name" value="REGULATOR-RELATED"/>
    <property type="match status" value="1"/>
</dbReference>
<gene>
    <name evidence="1" type="ORF">RM779_19490</name>
</gene>
<organism evidence="1 2">
    <name type="scientific">Streptomyces johnsoniae</name>
    <dbReference type="NCBI Taxonomy" id="3075532"/>
    <lineage>
        <taxon>Bacteria</taxon>
        <taxon>Bacillati</taxon>
        <taxon>Actinomycetota</taxon>
        <taxon>Actinomycetes</taxon>
        <taxon>Kitasatosporales</taxon>
        <taxon>Streptomycetaceae</taxon>
        <taxon>Streptomyces</taxon>
    </lineage>
</organism>
<evidence type="ECO:0000313" key="2">
    <source>
        <dbReference type="Proteomes" id="UP001183615"/>
    </source>
</evidence>
<dbReference type="PRINTS" id="PR00364">
    <property type="entry name" value="DISEASERSIST"/>
</dbReference>
<accession>A0ABU2S7X3</accession>
<name>A0ABU2S7X3_9ACTN</name>
<dbReference type="SUPFAM" id="SSF48452">
    <property type="entry name" value="TPR-like"/>
    <property type="match status" value="1"/>
</dbReference>
<comment type="caution">
    <text evidence="1">The sequence shown here is derived from an EMBL/GenBank/DDBJ whole genome shotgun (WGS) entry which is preliminary data.</text>
</comment>
<dbReference type="Proteomes" id="UP001183615">
    <property type="component" value="Unassembled WGS sequence"/>
</dbReference>
<dbReference type="Gene3D" id="1.25.40.10">
    <property type="entry name" value="Tetratricopeptide repeat domain"/>
    <property type="match status" value="1"/>
</dbReference>
<reference evidence="2" key="1">
    <citation type="submission" date="2023-07" db="EMBL/GenBank/DDBJ databases">
        <title>30 novel species of actinomycetes from the DSMZ collection.</title>
        <authorList>
            <person name="Nouioui I."/>
        </authorList>
    </citation>
    <scope>NUCLEOTIDE SEQUENCE [LARGE SCALE GENOMIC DNA]</scope>
    <source>
        <strain evidence="2">DSM 41886</strain>
    </source>
</reference>
<dbReference type="InterPro" id="IPR011990">
    <property type="entry name" value="TPR-like_helical_dom_sf"/>
</dbReference>
<dbReference type="EMBL" id="JAVREV010000010">
    <property type="protein sequence ID" value="MDT0444766.1"/>
    <property type="molecule type" value="Genomic_DNA"/>
</dbReference>
<dbReference type="SUPFAM" id="SSF52540">
    <property type="entry name" value="P-loop containing nucleoside triphosphate hydrolases"/>
    <property type="match status" value="1"/>
</dbReference>
<sequence>MHGDIITGAVRSPLGPPAQVPSSTRWWVDRSRTLADWRRLLDETAQLSPSVAVLSGMHGVGKSALAYRMAEEARGRFPGGQIHVNLAGWRDEAGRVDVSGALRGCLRSLGVGEDFLPTALPDLTNDFRSLTAGGRVLVVVDEVTEPAQVEPFIPKAPGSVVVAVSNGRLAELIIHGARPMPVDPLRAPDAISLLTARCGERIIDEERAAAELLVSWCGGLPLALGVIAGQLVLHPDQSLADLVSELEDERGRLEGFFTGETRTMSAALTLAYQNLPPECQRLYRGLALFPGDVFDAELAGVIAEIPAATARRLLHSLYDGSLLAAAEDAHGRYRFHELVRLHAVGLAAQEPAAEQTALARRVTRRYVRWIACADRALMGERLRISSHEHVPTGADDPFSGEDGKRRALAWLSAERTNALAVLRGAVARGFFAEAWQMAEALSALYLHHRDVRDWIESAELGIMAASRDGDLGNAAARARLRCLLSRPLLDLGEVDRARLELETAVAEADTTDNLLLRASAREFQGRAWEAEDPPRAITLFQQAAELSAAAGSRRGVALAHFFTGCAETADGRPERALSTLASALRLFTEEETGAVDRRRMVGRVRVAMGMAHRATGRTAEAKAALADGADDLRAEEAAHYELPARECLAEIAEAEGDTAAVRVHLGRALEILEGGRSPEAQGLRERIDALGDPD</sequence>
<evidence type="ECO:0000313" key="1">
    <source>
        <dbReference type="EMBL" id="MDT0444766.1"/>
    </source>
</evidence>
<keyword evidence="2" id="KW-1185">Reference proteome</keyword>
<protein>
    <submittedName>
        <fullName evidence="1">NB-ARC domain-containing protein</fullName>
    </submittedName>
</protein>